<gene>
    <name evidence="14" type="ORF">SAMN04487966_10990</name>
</gene>
<dbReference type="RefSeq" id="WP_091698414.1">
    <property type="nucleotide sequence ID" value="NZ_FPCG01000009.1"/>
</dbReference>
<evidence type="ECO:0000259" key="13">
    <source>
        <dbReference type="Pfam" id="PF23539"/>
    </source>
</evidence>
<accession>A0A1I7MQ52</accession>
<dbReference type="GO" id="GO:0000155">
    <property type="term" value="F:phosphorelay sensor kinase activity"/>
    <property type="evidence" value="ECO:0007669"/>
    <property type="project" value="InterPro"/>
</dbReference>
<sequence>MDAWFRRRPVLVDCLVTAVLLFLFSVSNVGFFGFYEEPLHPTFVQEQVLLMMLTVGQLAPWAIRRWNPLLSAGLITAACLIQLFWGPEFLGSLVAVPMTVYNLAVRGPVWASFTGIGLAVAGALANGFKVWLWPRPWLAPDGTQISATPGDVTAFLIMSIMCSAVALAAWAFGDLARTRRIALQQLEDRARQLEVEAAQERELAAADERNHIAREMHDIVAHSLQVIITQADGGRYAGAADPKVAVQTLETISGTGRQALGEMRRLLGVLRGPEATELRPQPSLADVAELVDGIRLTGLDVEHTVEGQPRRALPAGSELAAYRAIQESLTNTVRHGGPRARAWVTQRWTPSGLEIEVLDDGRGAAASQETQGSQQGLIGLKERIAIFGGTVQAGPRQGGGFRVFATLPYQEV</sequence>
<feature type="transmembrane region" description="Helical" evidence="10">
    <location>
        <begin position="108"/>
        <end position="132"/>
    </location>
</feature>
<dbReference type="Gene3D" id="1.20.5.1930">
    <property type="match status" value="1"/>
</dbReference>
<keyword evidence="10" id="KW-1133">Transmembrane helix</keyword>
<dbReference type="PANTHER" id="PTHR24421:SF10">
    <property type="entry name" value="NITRATE_NITRITE SENSOR PROTEIN NARQ"/>
    <property type="match status" value="1"/>
</dbReference>
<keyword evidence="3" id="KW-0597">Phosphoprotein</keyword>
<evidence type="ECO:0000256" key="4">
    <source>
        <dbReference type="ARBA" id="ARBA00022679"/>
    </source>
</evidence>
<dbReference type="InterPro" id="IPR055558">
    <property type="entry name" value="DUF7134"/>
</dbReference>
<evidence type="ECO:0000256" key="5">
    <source>
        <dbReference type="ARBA" id="ARBA00022741"/>
    </source>
</evidence>
<dbReference type="GO" id="GO:0005524">
    <property type="term" value="F:ATP binding"/>
    <property type="evidence" value="ECO:0007669"/>
    <property type="project" value="UniProtKB-KW"/>
</dbReference>
<feature type="transmembrane region" description="Helical" evidence="10">
    <location>
        <begin position="15"/>
        <end position="35"/>
    </location>
</feature>
<dbReference type="EMBL" id="FPCG01000009">
    <property type="protein sequence ID" value="SFV24062.1"/>
    <property type="molecule type" value="Genomic_DNA"/>
</dbReference>
<keyword evidence="10" id="KW-0812">Transmembrane</keyword>
<keyword evidence="4" id="KW-0808">Transferase</keyword>
<dbReference type="CDD" id="cd16917">
    <property type="entry name" value="HATPase_UhpB-NarQ-NarX-like"/>
    <property type="match status" value="1"/>
</dbReference>
<dbReference type="OrthoDB" id="227596at2"/>
<keyword evidence="6 14" id="KW-0418">Kinase</keyword>
<evidence type="ECO:0000256" key="7">
    <source>
        <dbReference type="ARBA" id="ARBA00022840"/>
    </source>
</evidence>
<feature type="domain" description="Histidine kinase/HSP90-like ATPase" evidence="11">
    <location>
        <begin position="318"/>
        <end position="410"/>
    </location>
</feature>
<keyword evidence="9" id="KW-0175">Coiled coil</keyword>
<dbReference type="Pfam" id="PF07730">
    <property type="entry name" value="HisKA_3"/>
    <property type="match status" value="1"/>
</dbReference>
<dbReference type="GO" id="GO:0046983">
    <property type="term" value="F:protein dimerization activity"/>
    <property type="evidence" value="ECO:0007669"/>
    <property type="project" value="InterPro"/>
</dbReference>
<dbReference type="AlphaFoldDB" id="A0A1I7MQ52"/>
<proteinExistence type="predicted"/>
<feature type="domain" description="Signal transduction histidine kinase subgroup 3 dimerisation and phosphoacceptor" evidence="12">
    <location>
        <begin position="208"/>
        <end position="274"/>
    </location>
</feature>
<evidence type="ECO:0000256" key="8">
    <source>
        <dbReference type="ARBA" id="ARBA00023012"/>
    </source>
</evidence>
<feature type="transmembrane region" description="Helical" evidence="10">
    <location>
        <begin position="69"/>
        <end position="96"/>
    </location>
</feature>
<evidence type="ECO:0000256" key="6">
    <source>
        <dbReference type="ARBA" id="ARBA00022777"/>
    </source>
</evidence>
<evidence type="ECO:0000313" key="14">
    <source>
        <dbReference type="EMBL" id="SFV24062.1"/>
    </source>
</evidence>
<dbReference type="GO" id="GO:0016020">
    <property type="term" value="C:membrane"/>
    <property type="evidence" value="ECO:0007669"/>
    <property type="project" value="InterPro"/>
</dbReference>
<dbReference type="InterPro" id="IPR050482">
    <property type="entry name" value="Sensor_HK_TwoCompSys"/>
</dbReference>
<comment type="catalytic activity">
    <reaction evidence="1">
        <text>ATP + protein L-histidine = ADP + protein N-phospho-L-histidine.</text>
        <dbReference type="EC" id="2.7.13.3"/>
    </reaction>
</comment>
<dbReference type="SUPFAM" id="SSF55874">
    <property type="entry name" value="ATPase domain of HSP90 chaperone/DNA topoisomerase II/histidine kinase"/>
    <property type="match status" value="1"/>
</dbReference>
<dbReference type="InterPro" id="IPR011712">
    <property type="entry name" value="Sig_transdc_His_kin_sub3_dim/P"/>
</dbReference>
<evidence type="ECO:0000259" key="12">
    <source>
        <dbReference type="Pfam" id="PF07730"/>
    </source>
</evidence>
<dbReference type="Gene3D" id="3.30.565.10">
    <property type="entry name" value="Histidine kinase-like ATPase, C-terminal domain"/>
    <property type="match status" value="1"/>
</dbReference>
<dbReference type="InterPro" id="IPR003594">
    <property type="entry name" value="HATPase_dom"/>
</dbReference>
<name>A0A1I7MQ52_9MICC</name>
<evidence type="ECO:0000256" key="10">
    <source>
        <dbReference type="SAM" id="Phobius"/>
    </source>
</evidence>
<protein>
    <recommendedName>
        <fullName evidence="2">histidine kinase</fullName>
        <ecNumber evidence="2">2.7.13.3</ecNumber>
    </recommendedName>
</protein>
<evidence type="ECO:0000259" key="11">
    <source>
        <dbReference type="Pfam" id="PF02518"/>
    </source>
</evidence>
<dbReference type="Proteomes" id="UP000198881">
    <property type="component" value="Unassembled WGS sequence"/>
</dbReference>
<keyword evidence="8" id="KW-0902">Two-component regulatory system</keyword>
<evidence type="ECO:0000256" key="1">
    <source>
        <dbReference type="ARBA" id="ARBA00000085"/>
    </source>
</evidence>
<dbReference type="EC" id="2.7.13.3" evidence="2"/>
<keyword evidence="7" id="KW-0067">ATP-binding</keyword>
<evidence type="ECO:0000313" key="15">
    <source>
        <dbReference type="Proteomes" id="UP000198881"/>
    </source>
</evidence>
<keyword evidence="10" id="KW-0472">Membrane</keyword>
<dbReference type="InterPro" id="IPR036890">
    <property type="entry name" value="HATPase_C_sf"/>
</dbReference>
<dbReference type="STRING" id="574650.SAMN04487966_10990"/>
<dbReference type="Pfam" id="PF02518">
    <property type="entry name" value="HATPase_c"/>
    <property type="match status" value="1"/>
</dbReference>
<feature type="transmembrane region" description="Helical" evidence="10">
    <location>
        <begin position="152"/>
        <end position="172"/>
    </location>
</feature>
<evidence type="ECO:0000256" key="3">
    <source>
        <dbReference type="ARBA" id="ARBA00022553"/>
    </source>
</evidence>
<feature type="coiled-coil region" evidence="9">
    <location>
        <begin position="176"/>
        <end position="210"/>
    </location>
</feature>
<organism evidence="14 15">
    <name type="scientific">Micrococcus terreus</name>
    <dbReference type="NCBI Taxonomy" id="574650"/>
    <lineage>
        <taxon>Bacteria</taxon>
        <taxon>Bacillati</taxon>
        <taxon>Actinomycetota</taxon>
        <taxon>Actinomycetes</taxon>
        <taxon>Micrococcales</taxon>
        <taxon>Micrococcaceae</taxon>
        <taxon>Micrococcus</taxon>
    </lineage>
</organism>
<keyword evidence="5" id="KW-0547">Nucleotide-binding</keyword>
<dbReference type="Pfam" id="PF23539">
    <property type="entry name" value="DUF7134"/>
    <property type="match status" value="1"/>
</dbReference>
<keyword evidence="15" id="KW-1185">Reference proteome</keyword>
<evidence type="ECO:0000256" key="9">
    <source>
        <dbReference type="SAM" id="Coils"/>
    </source>
</evidence>
<dbReference type="PANTHER" id="PTHR24421">
    <property type="entry name" value="NITRATE/NITRITE SENSOR PROTEIN NARX-RELATED"/>
    <property type="match status" value="1"/>
</dbReference>
<reference evidence="14 15" key="1">
    <citation type="submission" date="2016-10" db="EMBL/GenBank/DDBJ databases">
        <authorList>
            <person name="de Groot N.N."/>
        </authorList>
    </citation>
    <scope>NUCLEOTIDE SEQUENCE [LARGE SCALE GENOMIC DNA]</scope>
    <source>
        <strain evidence="14 15">CGMCC 1.7054</strain>
    </source>
</reference>
<feature type="domain" description="DUF7134" evidence="13">
    <location>
        <begin position="2"/>
        <end position="180"/>
    </location>
</feature>
<evidence type="ECO:0000256" key="2">
    <source>
        <dbReference type="ARBA" id="ARBA00012438"/>
    </source>
</evidence>